<protein>
    <recommendedName>
        <fullName evidence="11">GOLD domain-containing protein</fullName>
    </recommendedName>
</protein>
<evidence type="ECO:0000256" key="5">
    <source>
        <dbReference type="ARBA" id="ARBA00022692"/>
    </source>
</evidence>
<proteinExistence type="inferred from homology"/>
<keyword evidence="5 9" id="KW-0812">Transmembrane</keyword>
<evidence type="ECO:0000313" key="12">
    <source>
        <dbReference type="EMBL" id="GCB70183.1"/>
    </source>
</evidence>
<keyword evidence="6" id="KW-0732">Signal</keyword>
<accession>A0A401PAP9</accession>
<evidence type="ECO:0000256" key="3">
    <source>
        <dbReference type="ARBA" id="ARBA00004619"/>
    </source>
</evidence>
<dbReference type="STRING" id="75743.A0A401PAP9"/>
<keyword evidence="8 10" id="KW-0472">Membrane</keyword>
<dbReference type="InterPro" id="IPR036598">
    <property type="entry name" value="GOLD_dom_sf"/>
</dbReference>
<name>A0A401PAP9_SCYTO</name>
<comment type="caution">
    <text evidence="12">The sequence shown here is derived from an EMBL/GenBank/DDBJ whole genome shotgun (WGS) entry which is preliminary data.</text>
</comment>
<dbReference type="GO" id="GO:0033116">
    <property type="term" value="C:endoplasmic reticulum-Golgi intermediate compartment membrane"/>
    <property type="evidence" value="ECO:0007669"/>
    <property type="project" value="UniProtKB-SubCell"/>
</dbReference>
<sequence length="207" mass="23666">MFLPILMLLHSAFANYTDLTFELPDKEIQCFYEVLQKDDKFTLAFQVISGGHYDVDCFIESPARRMIYRKHKIRHDTFVAKAEFPGIYSFCFGNQFSTFTHKKVAFHLEVGELAPLLPIAEAKDSALTQLESSCNSIHFALSNVAKLQTQQRVQAAIDRLHAEDIRTHIIYWASSETIILFLVTVGQVIILKRFFTDKRVNASVANT</sequence>
<evidence type="ECO:0000256" key="4">
    <source>
        <dbReference type="ARBA" id="ARBA00007104"/>
    </source>
</evidence>
<evidence type="ECO:0000256" key="1">
    <source>
        <dbReference type="ARBA" id="ARBA00004115"/>
    </source>
</evidence>
<dbReference type="GO" id="GO:0005794">
    <property type="term" value="C:Golgi apparatus"/>
    <property type="evidence" value="ECO:0007669"/>
    <property type="project" value="UniProtKB-SubCell"/>
</dbReference>
<reference evidence="12 13" key="1">
    <citation type="journal article" date="2018" name="Nat. Ecol. Evol.">
        <title>Shark genomes provide insights into elasmobranch evolution and the origin of vertebrates.</title>
        <authorList>
            <person name="Hara Y"/>
            <person name="Yamaguchi K"/>
            <person name="Onimaru K"/>
            <person name="Kadota M"/>
            <person name="Koyanagi M"/>
            <person name="Keeley SD"/>
            <person name="Tatsumi K"/>
            <person name="Tanaka K"/>
            <person name="Motone F"/>
            <person name="Kageyama Y"/>
            <person name="Nozu R"/>
            <person name="Adachi N"/>
            <person name="Nishimura O"/>
            <person name="Nakagawa R"/>
            <person name="Tanegashima C"/>
            <person name="Kiyatake I"/>
            <person name="Matsumoto R"/>
            <person name="Murakumo K"/>
            <person name="Nishida K"/>
            <person name="Terakita A"/>
            <person name="Kuratani S"/>
            <person name="Sato K"/>
            <person name="Hyodo S Kuraku.S."/>
        </authorList>
    </citation>
    <scope>NUCLEOTIDE SEQUENCE [LARGE SCALE GENOMIC DNA]</scope>
</reference>
<evidence type="ECO:0000256" key="2">
    <source>
        <dbReference type="ARBA" id="ARBA00004151"/>
    </source>
</evidence>
<dbReference type="Pfam" id="PF01105">
    <property type="entry name" value="EMP24_GP25L"/>
    <property type="match status" value="1"/>
</dbReference>
<evidence type="ECO:0000313" key="13">
    <source>
        <dbReference type="Proteomes" id="UP000288216"/>
    </source>
</evidence>
<feature type="domain" description="GOLD" evidence="11">
    <location>
        <begin position="28"/>
        <end position="110"/>
    </location>
</feature>
<dbReference type="PANTHER" id="PTHR22811">
    <property type="entry name" value="TRANSMEMBRANE EMP24 DOMAIN-CONTAINING PROTEIN"/>
    <property type="match status" value="1"/>
</dbReference>
<feature type="transmembrane region" description="Helical" evidence="10">
    <location>
        <begin position="169"/>
        <end position="191"/>
    </location>
</feature>
<organism evidence="12 13">
    <name type="scientific">Scyliorhinus torazame</name>
    <name type="common">Cloudy catshark</name>
    <name type="synonym">Catulus torazame</name>
    <dbReference type="NCBI Taxonomy" id="75743"/>
    <lineage>
        <taxon>Eukaryota</taxon>
        <taxon>Metazoa</taxon>
        <taxon>Chordata</taxon>
        <taxon>Craniata</taxon>
        <taxon>Vertebrata</taxon>
        <taxon>Chondrichthyes</taxon>
        <taxon>Elasmobranchii</taxon>
        <taxon>Galeomorphii</taxon>
        <taxon>Galeoidea</taxon>
        <taxon>Carcharhiniformes</taxon>
        <taxon>Scyliorhinidae</taxon>
        <taxon>Scyliorhinus</taxon>
    </lineage>
</organism>
<comment type="similarity">
    <text evidence="4 9">Belongs to the EMP24/GP25L family.</text>
</comment>
<evidence type="ECO:0000256" key="9">
    <source>
        <dbReference type="RuleBase" id="RU003827"/>
    </source>
</evidence>
<dbReference type="SUPFAM" id="SSF101576">
    <property type="entry name" value="Supernatant protein factor (SPF), C-terminal domain"/>
    <property type="match status" value="1"/>
</dbReference>
<dbReference type="SMART" id="SM01190">
    <property type="entry name" value="EMP24_GP25L"/>
    <property type="match status" value="1"/>
</dbReference>
<dbReference type="GO" id="GO:0005789">
    <property type="term" value="C:endoplasmic reticulum membrane"/>
    <property type="evidence" value="ECO:0007669"/>
    <property type="project" value="UniProtKB-SubCell"/>
</dbReference>
<evidence type="ECO:0000256" key="10">
    <source>
        <dbReference type="SAM" id="Phobius"/>
    </source>
</evidence>
<evidence type="ECO:0000256" key="7">
    <source>
        <dbReference type="ARBA" id="ARBA00022989"/>
    </source>
</evidence>
<comment type="subcellular location">
    <subcellularLocation>
        <location evidence="1">Endoplasmic reticulum membrane</location>
        <topology evidence="1">Single-pass type I membrane protein</topology>
    </subcellularLocation>
    <subcellularLocation>
        <location evidence="2">Endoplasmic reticulum-Golgi intermediate compartment membrane</location>
        <topology evidence="2">Single-pass type I membrane protein</topology>
    </subcellularLocation>
    <subcellularLocation>
        <location evidence="3">Golgi apparatus</location>
        <location evidence="3">cis-Golgi network membrane</location>
        <topology evidence="3">Single-pass type I membrane protein</topology>
    </subcellularLocation>
    <subcellularLocation>
        <location evidence="9">Membrane</location>
        <topology evidence="9">Single-pass type I membrane protein</topology>
    </subcellularLocation>
</comment>
<dbReference type="OMA" id="IYWASSE"/>
<dbReference type="PROSITE" id="PS50866">
    <property type="entry name" value="GOLD"/>
    <property type="match status" value="1"/>
</dbReference>
<evidence type="ECO:0000256" key="6">
    <source>
        <dbReference type="ARBA" id="ARBA00022729"/>
    </source>
</evidence>
<dbReference type="AlphaFoldDB" id="A0A401PAP9"/>
<dbReference type="InterPro" id="IPR015720">
    <property type="entry name" value="Emp24-like"/>
</dbReference>
<dbReference type="Proteomes" id="UP000288216">
    <property type="component" value="Unassembled WGS sequence"/>
</dbReference>
<dbReference type="Gene3D" id="2.60.120.680">
    <property type="entry name" value="GOLD domain"/>
    <property type="match status" value="1"/>
</dbReference>
<dbReference type="EMBL" id="BFAA01006096">
    <property type="protein sequence ID" value="GCB70183.1"/>
    <property type="molecule type" value="Genomic_DNA"/>
</dbReference>
<dbReference type="OrthoDB" id="62956at2759"/>
<dbReference type="InterPro" id="IPR009038">
    <property type="entry name" value="GOLD_dom"/>
</dbReference>
<gene>
    <name evidence="12" type="ORF">scyTo_0012564</name>
</gene>
<evidence type="ECO:0000259" key="11">
    <source>
        <dbReference type="PROSITE" id="PS50866"/>
    </source>
</evidence>
<keyword evidence="13" id="KW-1185">Reference proteome</keyword>
<evidence type="ECO:0000256" key="8">
    <source>
        <dbReference type="ARBA" id="ARBA00023136"/>
    </source>
</evidence>
<keyword evidence="7 10" id="KW-1133">Transmembrane helix</keyword>